<evidence type="ECO:0000313" key="1">
    <source>
        <dbReference type="EMBL" id="SST32864.1"/>
    </source>
</evidence>
<name>A0A333W9P3_ACIBA</name>
<evidence type="ECO:0000313" key="2">
    <source>
        <dbReference type="Proteomes" id="UP000252694"/>
    </source>
</evidence>
<gene>
    <name evidence="1" type="ORF">SAMEA104305318_03972</name>
</gene>
<protein>
    <submittedName>
        <fullName evidence="1">Uncharacterized protein</fullName>
    </submittedName>
</protein>
<organism evidence="1 2">
    <name type="scientific">Acinetobacter baumannii</name>
    <dbReference type="NCBI Taxonomy" id="470"/>
    <lineage>
        <taxon>Bacteria</taxon>
        <taxon>Pseudomonadati</taxon>
        <taxon>Pseudomonadota</taxon>
        <taxon>Gammaproteobacteria</taxon>
        <taxon>Moraxellales</taxon>
        <taxon>Moraxellaceae</taxon>
        <taxon>Acinetobacter</taxon>
        <taxon>Acinetobacter calcoaceticus/baumannii complex</taxon>
    </lineage>
</organism>
<dbReference type="AlphaFoldDB" id="A0A333W9P3"/>
<dbReference type="EMBL" id="UFMQ01000039">
    <property type="protein sequence ID" value="SST32864.1"/>
    <property type="molecule type" value="Genomic_DNA"/>
</dbReference>
<sequence length="53" mass="6540">MSLLKALNKVLKFRITSYWKFSQAEFRLRWSFKKPHDYSEKLTELECFSYIKC</sequence>
<accession>A0A333W9P3</accession>
<dbReference type="Proteomes" id="UP000252694">
    <property type="component" value="Unassembled WGS sequence"/>
</dbReference>
<proteinExistence type="predicted"/>
<reference evidence="1 2" key="1">
    <citation type="submission" date="2018-07" db="EMBL/GenBank/DDBJ databases">
        <authorList>
            <consortium name="Pathogen Informatics"/>
        </authorList>
    </citation>
    <scope>NUCLEOTIDE SEQUENCE [LARGE SCALE GENOMIC DNA]</scope>
    <source>
        <strain evidence="1 2">4300STDY7045823</strain>
    </source>
</reference>